<dbReference type="AlphaFoldDB" id="A0A0E9W9U4"/>
<accession>A0A0E9W9U4</accession>
<sequence length="60" mass="6769">MSKQIREECHKLHLCSIIPLRRGPDAGTSMWVRQAEDRCSSSKHGLGPRSARLCLSGFHH</sequence>
<proteinExistence type="predicted"/>
<reference evidence="1" key="1">
    <citation type="submission" date="2014-11" db="EMBL/GenBank/DDBJ databases">
        <authorList>
            <person name="Amaro Gonzalez C."/>
        </authorList>
    </citation>
    <scope>NUCLEOTIDE SEQUENCE</scope>
</reference>
<dbReference type="EMBL" id="GBXM01021501">
    <property type="protein sequence ID" value="JAH87076.1"/>
    <property type="molecule type" value="Transcribed_RNA"/>
</dbReference>
<organism evidence="1">
    <name type="scientific">Anguilla anguilla</name>
    <name type="common">European freshwater eel</name>
    <name type="synonym">Muraena anguilla</name>
    <dbReference type="NCBI Taxonomy" id="7936"/>
    <lineage>
        <taxon>Eukaryota</taxon>
        <taxon>Metazoa</taxon>
        <taxon>Chordata</taxon>
        <taxon>Craniata</taxon>
        <taxon>Vertebrata</taxon>
        <taxon>Euteleostomi</taxon>
        <taxon>Actinopterygii</taxon>
        <taxon>Neopterygii</taxon>
        <taxon>Teleostei</taxon>
        <taxon>Anguilliformes</taxon>
        <taxon>Anguillidae</taxon>
        <taxon>Anguilla</taxon>
    </lineage>
</organism>
<evidence type="ECO:0000313" key="1">
    <source>
        <dbReference type="EMBL" id="JAH87076.1"/>
    </source>
</evidence>
<protein>
    <submittedName>
        <fullName evidence="1">Uncharacterized protein</fullName>
    </submittedName>
</protein>
<name>A0A0E9W9U4_ANGAN</name>
<reference evidence="1" key="2">
    <citation type="journal article" date="2015" name="Fish Shellfish Immunol.">
        <title>Early steps in the European eel (Anguilla anguilla)-Vibrio vulnificus interaction in the gills: Role of the RtxA13 toxin.</title>
        <authorList>
            <person name="Callol A."/>
            <person name="Pajuelo D."/>
            <person name="Ebbesson L."/>
            <person name="Teles M."/>
            <person name="MacKenzie S."/>
            <person name="Amaro C."/>
        </authorList>
    </citation>
    <scope>NUCLEOTIDE SEQUENCE</scope>
</reference>